<protein>
    <recommendedName>
        <fullName evidence="11">Probable nicotinate-nucleotide adenylyltransferase</fullName>
        <ecNumber evidence="11">2.7.7.18</ecNumber>
    </recommendedName>
    <alternativeName>
        <fullName evidence="11">Deamido-NAD(+) diphosphorylase</fullName>
    </alternativeName>
    <alternativeName>
        <fullName evidence="11">Deamido-NAD(+) pyrophosphorylase</fullName>
    </alternativeName>
    <alternativeName>
        <fullName evidence="11">Nicotinate mononucleotide adenylyltransferase</fullName>
        <shortName evidence="11">NaMN adenylyltransferase</shortName>
    </alternativeName>
</protein>
<dbReference type="Proteomes" id="UP000030949">
    <property type="component" value="Unassembled WGS sequence"/>
</dbReference>
<dbReference type="InterPro" id="IPR005248">
    <property type="entry name" value="NadD/NMNAT"/>
</dbReference>
<dbReference type="UniPathway" id="UPA00253">
    <property type="reaction ID" value="UER00332"/>
</dbReference>
<sequence>MASCADRSRPDLGDLDPLASMTMPVVTAIAPKRIGILGGTFDPVHIGHLRGALEVADALALDELRLTPSARPPHRDTPQVSARDRLAMVECAVAGVAPLVVDARELQRDKPSYTIDTLELMRAELAADAQVFLLLGWDAFCGLPTWHRWEELLQHCHILVLQRPDADSEPPDALRNLLAARSVSDPLALKGPSGQIAFVWQTPLAVSATQIRQLLASGKSVRFLVPDAVLAYIDAHGLYRASN</sequence>
<comment type="pathway">
    <text evidence="2 11">Cofactor biosynthesis; NAD(+) biosynthesis; deamido-NAD(+) from nicotinate D-ribonucleotide: step 1/1.</text>
</comment>
<evidence type="ECO:0000256" key="8">
    <source>
        <dbReference type="ARBA" id="ARBA00022840"/>
    </source>
</evidence>
<evidence type="ECO:0000256" key="7">
    <source>
        <dbReference type="ARBA" id="ARBA00022741"/>
    </source>
</evidence>
<evidence type="ECO:0000256" key="11">
    <source>
        <dbReference type="HAMAP-Rule" id="MF_00244"/>
    </source>
</evidence>
<comment type="catalytic activity">
    <reaction evidence="10 11">
        <text>nicotinate beta-D-ribonucleotide + ATP + H(+) = deamido-NAD(+) + diphosphate</text>
        <dbReference type="Rhea" id="RHEA:22860"/>
        <dbReference type="ChEBI" id="CHEBI:15378"/>
        <dbReference type="ChEBI" id="CHEBI:30616"/>
        <dbReference type="ChEBI" id="CHEBI:33019"/>
        <dbReference type="ChEBI" id="CHEBI:57502"/>
        <dbReference type="ChEBI" id="CHEBI:58437"/>
        <dbReference type="EC" id="2.7.7.18"/>
    </reaction>
</comment>
<evidence type="ECO:0000256" key="2">
    <source>
        <dbReference type="ARBA" id="ARBA00005019"/>
    </source>
</evidence>
<evidence type="ECO:0000256" key="1">
    <source>
        <dbReference type="ARBA" id="ARBA00002324"/>
    </source>
</evidence>
<dbReference type="Pfam" id="PF01467">
    <property type="entry name" value="CTP_transf_like"/>
    <property type="match status" value="1"/>
</dbReference>
<evidence type="ECO:0000256" key="10">
    <source>
        <dbReference type="ARBA" id="ARBA00048721"/>
    </source>
</evidence>
<dbReference type="SUPFAM" id="SSF52374">
    <property type="entry name" value="Nucleotidylyl transferase"/>
    <property type="match status" value="1"/>
</dbReference>
<name>A0A0B1YT35_9PSED</name>
<dbReference type="OrthoDB" id="5295945at2"/>
<evidence type="ECO:0000256" key="5">
    <source>
        <dbReference type="ARBA" id="ARBA00022679"/>
    </source>
</evidence>
<accession>A0A0B1YT35</accession>
<dbReference type="GO" id="GO:0005524">
    <property type="term" value="F:ATP binding"/>
    <property type="evidence" value="ECO:0007669"/>
    <property type="project" value="UniProtKB-KW"/>
</dbReference>
<dbReference type="PANTHER" id="PTHR39321">
    <property type="entry name" value="NICOTINATE-NUCLEOTIDE ADENYLYLTRANSFERASE-RELATED"/>
    <property type="match status" value="1"/>
</dbReference>
<dbReference type="PANTHER" id="PTHR39321:SF3">
    <property type="entry name" value="PHOSPHOPANTETHEINE ADENYLYLTRANSFERASE"/>
    <property type="match status" value="1"/>
</dbReference>
<dbReference type="HAMAP" id="MF_00244">
    <property type="entry name" value="NaMN_adenylyltr"/>
    <property type="match status" value="1"/>
</dbReference>
<evidence type="ECO:0000256" key="6">
    <source>
        <dbReference type="ARBA" id="ARBA00022695"/>
    </source>
</evidence>
<dbReference type="EMBL" id="JQGJ01000029">
    <property type="protein sequence ID" value="KHK61615.1"/>
    <property type="molecule type" value="Genomic_DNA"/>
</dbReference>
<dbReference type="InterPro" id="IPR004821">
    <property type="entry name" value="Cyt_trans-like"/>
</dbReference>
<dbReference type="AlphaFoldDB" id="A0A0B1YT35"/>
<comment type="caution">
    <text evidence="13">The sequence shown here is derived from an EMBL/GenBank/DDBJ whole genome shotgun (WGS) entry which is preliminary data.</text>
</comment>
<evidence type="ECO:0000313" key="14">
    <source>
        <dbReference type="Proteomes" id="UP000030949"/>
    </source>
</evidence>
<organism evidence="13 14">
    <name type="scientific">Pseudomonas frederiksbergensis</name>
    <dbReference type="NCBI Taxonomy" id="104087"/>
    <lineage>
        <taxon>Bacteria</taxon>
        <taxon>Pseudomonadati</taxon>
        <taxon>Pseudomonadota</taxon>
        <taxon>Gammaproteobacteria</taxon>
        <taxon>Pseudomonadales</taxon>
        <taxon>Pseudomonadaceae</taxon>
        <taxon>Pseudomonas</taxon>
    </lineage>
</organism>
<dbReference type="Gene3D" id="3.40.50.620">
    <property type="entry name" value="HUPs"/>
    <property type="match status" value="1"/>
</dbReference>
<keyword evidence="8 11" id="KW-0067">ATP-binding</keyword>
<dbReference type="GO" id="GO:0004515">
    <property type="term" value="F:nicotinate-nucleotide adenylyltransferase activity"/>
    <property type="evidence" value="ECO:0007669"/>
    <property type="project" value="UniProtKB-UniRule"/>
</dbReference>
<reference evidence="14" key="1">
    <citation type="submission" date="2015-03" db="EMBL/GenBank/DDBJ databases">
        <title>Pseudomonas frederiksbergensis hydrocarbon degrader.</title>
        <authorList>
            <person name="Brown L.M."/>
            <person name="Ruiz O.N."/>
            <person name="Mueller S."/>
            <person name="Gunasekera T.S."/>
        </authorList>
    </citation>
    <scope>NUCLEOTIDE SEQUENCE [LARGE SCALE GENOMIC DNA]</scope>
    <source>
        <strain evidence="14">SI8</strain>
    </source>
</reference>
<dbReference type="NCBIfam" id="TIGR00125">
    <property type="entry name" value="cyt_tran_rel"/>
    <property type="match status" value="1"/>
</dbReference>
<keyword evidence="9 11" id="KW-0520">NAD</keyword>
<gene>
    <name evidence="11" type="primary">nadD</name>
    <name evidence="13" type="ORF">JZ00_27720</name>
</gene>
<keyword evidence="4 11" id="KW-0662">Pyridine nucleotide biosynthesis</keyword>
<dbReference type="CDD" id="cd02165">
    <property type="entry name" value="NMNAT"/>
    <property type="match status" value="1"/>
</dbReference>
<dbReference type="NCBIfam" id="NF000839">
    <property type="entry name" value="PRK00071.1-1"/>
    <property type="match status" value="1"/>
</dbReference>
<proteinExistence type="inferred from homology"/>
<dbReference type="EC" id="2.7.7.18" evidence="11"/>
<feature type="domain" description="Cytidyltransferase-like" evidence="12">
    <location>
        <begin position="36"/>
        <end position="213"/>
    </location>
</feature>
<dbReference type="NCBIfam" id="TIGR00482">
    <property type="entry name" value="nicotinate (nicotinamide) nucleotide adenylyltransferase"/>
    <property type="match status" value="1"/>
</dbReference>
<evidence type="ECO:0000256" key="3">
    <source>
        <dbReference type="ARBA" id="ARBA00009014"/>
    </source>
</evidence>
<keyword evidence="7 11" id="KW-0547">Nucleotide-binding</keyword>
<dbReference type="InterPro" id="IPR014729">
    <property type="entry name" value="Rossmann-like_a/b/a_fold"/>
</dbReference>
<dbReference type="GO" id="GO:0009435">
    <property type="term" value="P:NAD+ biosynthetic process"/>
    <property type="evidence" value="ECO:0007669"/>
    <property type="project" value="UniProtKB-UniRule"/>
</dbReference>
<comment type="function">
    <text evidence="1 11">Catalyzes the reversible adenylation of nicotinate mononucleotide (NaMN) to nicotinic acid adenine dinucleotide (NaAD).</text>
</comment>
<evidence type="ECO:0000256" key="4">
    <source>
        <dbReference type="ARBA" id="ARBA00022642"/>
    </source>
</evidence>
<comment type="similarity">
    <text evidence="3 11">Belongs to the NadD family.</text>
</comment>
<dbReference type="NCBIfam" id="NF000840">
    <property type="entry name" value="PRK00071.1-3"/>
    <property type="match status" value="1"/>
</dbReference>
<keyword evidence="5 11" id="KW-0808">Transferase</keyword>
<evidence type="ECO:0000313" key="13">
    <source>
        <dbReference type="EMBL" id="KHK61615.1"/>
    </source>
</evidence>
<evidence type="ECO:0000259" key="12">
    <source>
        <dbReference type="Pfam" id="PF01467"/>
    </source>
</evidence>
<keyword evidence="6 11" id="KW-0548">Nucleotidyltransferase</keyword>
<evidence type="ECO:0000256" key="9">
    <source>
        <dbReference type="ARBA" id="ARBA00023027"/>
    </source>
</evidence>